<evidence type="ECO:0000256" key="2">
    <source>
        <dbReference type="ARBA" id="ARBA00022723"/>
    </source>
</evidence>
<protein>
    <recommendedName>
        <fullName evidence="8">Carotenoid 9,10(9',10')-cleavage dioxygenase 1-like</fullName>
    </recommendedName>
</protein>
<keyword evidence="4 5" id="KW-0408">Iron</keyword>
<evidence type="ECO:0000313" key="6">
    <source>
        <dbReference type="EMBL" id="KAL3500578.1"/>
    </source>
</evidence>
<evidence type="ECO:0000256" key="5">
    <source>
        <dbReference type="PIRSR" id="PIRSR604294-1"/>
    </source>
</evidence>
<feature type="binding site" evidence="5">
    <location>
        <position position="598"/>
    </location>
    <ligand>
        <name>Fe cation</name>
        <dbReference type="ChEBI" id="CHEBI:24875"/>
        <note>catalytic</note>
    </ligand>
</feature>
<dbReference type="PANTHER" id="PTHR10543:SF142">
    <property type="entry name" value="OS06G0162550 PROTEIN"/>
    <property type="match status" value="1"/>
</dbReference>
<reference evidence="6 7" key="1">
    <citation type="submission" date="2024-11" db="EMBL/GenBank/DDBJ databases">
        <title>A near-complete genome assembly of Cinchona calisaya.</title>
        <authorList>
            <person name="Lian D.C."/>
            <person name="Zhao X.W."/>
            <person name="Wei L."/>
        </authorList>
    </citation>
    <scope>NUCLEOTIDE SEQUENCE [LARGE SCALE GENOMIC DNA]</scope>
    <source>
        <tissue evidence="6">Nenye</tissue>
    </source>
</reference>
<dbReference type="GO" id="GO:0051213">
    <property type="term" value="F:dioxygenase activity"/>
    <property type="evidence" value="ECO:0007669"/>
    <property type="project" value="UniProtKB-KW"/>
</dbReference>
<feature type="binding site" evidence="5">
    <location>
        <position position="265"/>
    </location>
    <ligand>
        <name>Fe cation</name>
        <dbReference type="ChEBI" id="CHEBI:24875"/>
        <note>catalytic</note>
    </ligand>
</feature>
<organism evidence="6 7">
    <name type="scientific">Cinchona calisaya</name>
    <dbReference type="NCBI Taxonomy" id="153742"/>
    <lineage>
        <taxon>Eukaryota</taxon>
        <taxon>Viridiplantae</taxon>
        <taxon>Streptophyta</taxon>
        <taxon>Embryophyta</taxon>
        <taxon>Tracheophyta</taxon>
        <taxon>Spermatophyta</taxon>
        <taxon>Magnoliopsida</taxon>
        <taxon>eudicotyledons</taxon>
        <taxon>Gunneridae</taxon>
        <taxon>Pentapetalae</taxon>
        <taxon>asterids</taxon>
        <taxon>lamiids</taxon>
        <taxon>Gentianales</taxon>
        <taxon>Rubiaceae</taxon>
        <taxon>Cinchonoideae</taxon>
        <taxon>Cinchoneae</taxon>
        <taxon>Cinchona</taxon>
    </lineage>
</organism>
<comment type="similarity">
    <text evidence="1">Belongs to the carotenoid oxygenase family.</text>
</comment>
<keyword evidence="7" id="KW-1185">Reference proteome</keyword>
<feature type="binding site" evidence="5">
    <location>
        <position position="314"/>
    </location>
    <ligand>
        <name>Fe cation</name>
        <dbReference type="ChEBI" id="CHEBI:24875"/>
        <note>catalytic</note>
    </ligand>
</feature>
<dbReference type="InterPro" id="IPR004294">
    <property type="entry name" value="Carotenoid_Oase"/>
</dbReference>
<dbReference type="PANTHER" id="PTHR10543">
    <property type="entry name" value="BETA-CAROTENE DIOXYGENASE"/>
    <property type="match status" value="1"/>
</dbReference>
<proteinExistence type="inferred from homology"/>
<dbReference type="EMBL" id="JBJUIK010000016">
    <property type="protein sequence ID" value="KAL3500578.1"/>
    <property type="molecule type" value="Genomic_DNA"/>
</dbReference>
<dbReference type="Proteomes" id="UP001630127">
    <property type="component" value="Unassembled WGS sequence"/>
</dbReference>
<gene>
    <name evidence="6" type="ORF">ACH5RR_039671</name>
</gene>
<sequence>MSTYCSSTFIVCSSSSTHRPPAFPDKHDHFGARTASFSFQFKPVLRKLEHILKDVPQMAKMIPVKLLGAFVDLAFEIVDQPLLPSQSNFAPVEELGEAFLVTDIEGRIPKDFPEGVYIRNGPNPLFGGYKSAVSILGKSSHTWIEGEGMLHAVYFSKPNQGSWTIFYNNRYVESKTFKLEKQKNKLAFLPAAEGDPGAVFSAHLLNLLRFGMVDKYLSNTNVFEHAGRFYVTAENHVPQEIDIKTLETFGKWDLDGTWTRPFTSHAKRDRSTGELVIFGFYPQLPYYEIGIISADGKKLTQKVDLKFKRCTLSHEIGITERYNVIMDFPLVIDINRLLAGGPLIKYEKNGYARIGIMPRYGDADSVKWFEVEPAAAFHIVNCFEDGNEVVVIACKARGSIIPGPEFGLDKFEWFSRGFKHINSVGKTDQDSQDGAFFTRVYEWRLNTQTGEVKGRYLTGTDFSLDFPIINEKFSGIKNKYGYAQVIDSSASSISGMSKYGGLAKLHLEERTSEICQENQQAEELIKVEYHKFPQDTFCSGATLVPKSGSVEEDDGWIIAFIHNEKTNISQVYIVDAKKISSEPIVKIKLPNRVPYGFHGAFMPTYSS</sequence>
<comment type="caution">
    <text evidence="6">The sequence shown here is derived from an EMBL/GenBank/DDBJ whole genome shotgun (WGS) entry which is preliminary data.</text>
</comment>
<evidence type="ECO:0000313" key="7">
    <source>
        <dbReference type="Proteomes" id="UP001630127"/>
    </source>
</evidence>
<evidence type="ECO:0008006" key="8">
    <source>
        <dbReference type="Google" id="ProtNLM"/>
    </source>
</evidence>
<keyword evidence="2 5" id="KW-0479">Metal-binding</keyword>
<name>A0ABD2XZC7_9GENT</name>
<keyword evidence="3" id="KW-0223">Dioxygenase</keyword>
<dbReference type="GO" id="GO:0046872">
    <property type="term" value="F:metal ion binding"/>
    <property type="evidence" value="ECO:0007669"/>
    <property type="project" value="UniProtKB-KW"/>
</dbReference>
<feature type="binding site" evidence="5">
    <location>
        <position position="378"/>
    </location>
    <ligand>
        <name>Fe cation</name>
        <dbReference type="ChEBI" id="CHEBI:24875"/>
        <note>catalytic</note>
    </ligand>
</feature>
<dbReference type="Pfam" id="PF03055">
    <property type="entry name" value="RPE65"/>
    <property type="match status" value="1"/>
</dbReference>
<evidence type="ECO:0000256" key="3">
    <source>
        <dbReference type="ARBA" id="ARBA00022964"/>
    </source>
</evidence>
<keyword evidence="3" id="KW-0560">Oxidoreductase</keyword>
<dbReference type="AlphaFoldDB" id="A0ABD2XZC7"/>
<evidence type="ECO:0000256" key="4">
    <source>
        <dbReference type="ARBA" id="ARBA00023004"/>
    </source>
</evidence>
<accession>A0ABD2XZC7</accession>
<evidence type="ECO:0000256" key="1">
    <source>
        <dbReference type="ARBA" id="ARBA00006787"/>
    </source>
</evidence>
<comment type="cofactor">
    <cofactor evidence="5">
        <name>Fe(2+)</name>
        <dbReference type="ChEBI" id="CHEBI:29033"/>
    </cofactor>
    <text evidence="5">Binds 1 Fe(2+) ion per subunit.</text>
</comment>